<name>G0NCC2_CAEBE</name>
<evidence type="ECO:0000313" key="2">
    <source>
        <dbReference type="Proteomes" id="UP000008068"/>
    </source>
</evidence>
<sequence>MKKNEAKNKPKTEKWSLPRRIAAHLIIVEGFDLDQVERKLKEKNVQADMGTIQTFLEDKTANKTEFPAWTVADKLEILENGKVPLTTKFVNDTFSEHPKFCEEYDILIVKKTSNKDATFNMDITSNQEASTSGTTAIKKEIIKTETMKERIDNIMEDLKNLLHDLDSQSRSG</sequence>
<accession>G0NCC2</accession>
<dbReference type="Proteomes" id="UP000008068">
    <property type="component" value="Unassembled WGS sequence"/>
</dbReference>
<dbReference type="InParanoid" id="G0NCC2"/>
<evidence type="ECO:0000313" key="1">
    <source>
        <dbReference type="EMBL" id="EGT57466.1"/>
    </source>
</evidence>
<protein>
    <submittedName>
        <fullName evidence="1">Uncharacterized protein</fullName>
    </submittedName>
</protein>
<reference evidence="2" key="1">
    <citation type="submission" date="2011-07" db="EMBL/GenBank/DDBJ databases">
        <authorList>
            <consortium name="Caenorhabditis brenneri Sequencing and Analysis Consortium"/>
            <person name="Wilson R.K."/>
        </authorList>
    </citation>
    <scope>NUCLEOTIDE SEQUENCE [LARGE SCALE GENOMIC DNA]</scope>
    <source>
        <strain evidence="2">PB2801</strain>
    </source>
</reference>
<gene>
    <name evidence="1" type="ORF">CAEBREN_21567</name>
</gene>
<proteinExistence type="predicted"/>
<dbReference type="HOGENOM" id="CLU_1556638_0_0_1"/>
<dbReference type="EMBL" id="GL379862">
    <property type="protein sequence ID" value="EGT57466.1"/>
    <property type="molecule type" value="Genomic_DNA"/>
</dbReference>
<dbReference type="AlphaFoldDB" id="G0NCC2"/>
<organism evidence="2">
    <name type="scientific">Caenorhabditis brenneri</name>
    <name type="common">Nematode worm</name>
    <dbReference type="NCBI Taxonomy" id="135651"/>
    <lineage>
        <taxon>Eukaryota</taxon>
        <taxon>Metazoa</taxon>
        <taxon>Ecdysozoa</taxon>
        <taxon>Nematoda</taxon>
        <taxon>Chromadorea</taxon>
        <taxon>Rhabditida</taxon>
        <taxon>Rhabditina</taxon>
        <taxon>Rhabditomorpha</taxon>
        <taxon>Rhabditoidea</taxon>
        <taxon>Rhabditidae</taxon>
        <taxon>Peloderinae</taxon>
        <taxon>Caenorhabditis</taxon>
    </lineage>
</organism>
<keyword evidence="2" id="KW-1185">Reference proteome</keyword>